<reference evidence="2" key="2">
    <citation type="submission" date="2020-09" db="EMBL/GenBank/DDBJ databases">
        <authorList>
            <person name="Sun Q."/>
            <person name="Ohkuma M."/>
        </authorList>
    </citation>
    <scope>NUCLEOTIDE SEQUENCE</scope>
    <source>
        <strain evidence="2">JCM 13064</strain>
    </source>
</reference>
<protein>
    <submittedName>
        <fullName evidence="2">Uncharacterized protein</fullName>
    </submittedName>
</protein>
<dbReference type="EMBL" id="BMNT01000001">
    <property type="protein sequence ID" value="GGK61488.1"/>
    <property type="molecule type" value="Genomic_DNA"/>
</dbReference>
<keyword evidence="3" id="KW-1185">Reference proteome</keyword>
<feature type="compositionally biased region" description="Basic and acidic residues" evidence="1">
    <location>
        <begin position="25"/>
        <end position="51"/>
    </location>
</feature>
<evidence type="ECO:0000313" key="3">
    <source>
        <dbReference type="Proteomes" id="UP000645217"/>
    </source>
</evidence>
<feature type="region of interest" description="Disordered" evidence="1">
    <location>
        <begin position="24"/>
        <end position="51"/>
    </location>
</feature>
<comment type="caution">
    <text evidence="2">The sequence shown here is derived from an EMBL/GenBank/DDBJ whole genome shotgun (WGS) entry which is preliminary data.</text>
</comment>
<accession>A0A917QPD7</accession>
<dbReference type="AlphaFoldDB" id="A0A917QPD7"/>
<evidence type="ECO:0000313" key="2">
    <source>
        <dbReference type="EMBL" id="GGK61488.1"/>
    </source>
</evidence>
<dbReference type="Proteomes" id="UP000645217">
    <property type="component" value="Unassembled WGS sequence"/>
</dbReference>
<gene>
    <name evidence="2" type="ORF">GCM10007964_00740</name>
</gene>
<sequence>MSNSRKRAIRALMAETGLKYTAAMRELDRREAEREQGTAEPTASDHRTPVE</sequence>
<evidence type="ECO:0000256" key="1">
    <source>
        <dbReference type="SAM" id="MobiDB-lite"/>
    </source>
</evidence>
<organism evidence="2 3">
    <name type="scientific">Sphaerisporangium melleum</name>
    <dbReference type="NCBI Taxonomy" id="321316"/>
    <lineage>
        <taxon>Bacteria</taxon>
        <taxon>Bacillati</taxon>
        <taxon>Actinomycetota</taxon>
        <taxon>Actinomycetes</taxon>
        <taxon>Streptosporangiales</taxon>
        <taxon>Streptosporangiaceae</taxon>
        <taxon>Sphaerisporangium</taxon>
    </lineage>
</organism>
<proteinExistence type="predicted"/>
<reference evidence="2" key="1">
    <citation type="journal article" date="2014" name="Int. J. Syst. Evol. Microbiol.">
        <title>Complete genome sequence of Corynebacterium casei LMG S-19264T (=DSM 44701T), isolated from a smear-ripened cheese.</title>
        <authorList>
            <consortium name="US DOE Joint Genome Institute (JGI-PGF)"/>
            <person name="Walter F."/>
            <person name="Albersmeier A."/>
            <person name="Kalinowski J."/>
            <person name="Ruckert C."/>
        </authorList>
    </citation>
    <scope>NUCLEOTIDE SEQUENCE</scope>
    <source>
        <strain evidence="2">JCM 13064</strain>
    </source>
</reference>
<name>A0A917QPD7_9ACTN</name>